<dbReference type="GO" id="GO:0008270">
    <property type="term" value="F:zinc ion binding"/>
    <property type="evidence" value="ECO:0007669"/>
    <property type="project" value="InterPro"/>
</dbReference>
<evidence type="ECO:0000259" key="4">
    <source>
        <dbReference type="Pfam" id="PF01717"/>
    </source>
</evidence>
<dbReference type="Gene3D" id="3.20.20.210">
    <property type="match status" value="1"/>
</dbReference>
<keyword evidence="2" id="KW-0479">Metal-binding</keyword>
<dbReference type="Pfam" id="PF01717">
    <property type="entry name" value="Meth_synt_2"/>
    <property type="match status" value="1"/>
</dbReference>
<keyword evidence="3" id="KW-0862">Zinc</keyword>
<accession>A0A2P9AGB4</accession>
<dbReference type="EMBL" id="FUIG01000019">
    <property type="protein sequence ID" value="SJM30146.1"/>
    <property type="molecule type" value="Genomic_DNA"/>
</dbReference>
<evidence type="ECO:0000256" key="2">
    <source>
        <dbReference type="ARBA" id="ARBA00022723"/>
    </source>
</evidence>
<proteinExistence type="predicted"/>
<evidence type="ECO:0000256" key="3">
    <source>
        <dbReference type="ARBA" id="ARBA00022833"/>
    </source>
</evidence>
<dbReference type="InterPro" id="IPR002629">
    <property type="entry name" value="Met_Synth_C/arc"/>
</dbReference>
<dbReference type="AlphaFoldDB" id="A0A2P9AGB4"/>
<dbReference type="PANTHER" id="PTHR30519">
    <property type="entry name" value="5-METHYLTETRAHYDROPTEROYLTRIGLUTAMATE--HOMOCYSTEINE METHYLTRANSFERASE"/>
    <property type="match status" value="1"/>
</dbReference>
<organism evidence="5 6">
    <name type="scientific">Mesorhizobium delmotii</name>
    <dbReference type="NCBI Taxonomy" id="1631247"/>
    <lineage>
        <taxon>Bacteria</taxon>
        <taxon>Pseudomonadati</taxon>
        <taxon>Pseudomonadota</taxon>
        <taxon>Alphaproteobacteria</taxon>
        <taxon>Hyphomicrobiales</taxon>
        <taxon>Phyllobacteriaceae</taxon>
        <taxon>Mesorhizobium</taxon>
    </lineage>
</organism>
<dbReference type="SUPFAM" id="SSF51726">
    <property type="entry name" value="UROD/MetE-like"/>
    <property type="match status" value="1"/>
</dbReference>
<comment type="cofactor">
    <cofactor evidence="1">
        <name>Zn(2+)</name>
        <dbReference type="ChEBI" id="CHEBI:29105"/>
    </cofactor>
</comment>
<feature type="domain" description="Cobalamin-independent methionine synthase MetE C-terminal/archaeal" evidence="4">
    <location>
        <begin position="7"/>
        <end position="348"/>
    </location>
</feature>
<name>A0A2P9AGB4_9HYPH</name>
<dbReference type="GO" id="GO:0009086">
    <property type="term" value="P:methionine biosynthetic process"/>
    <property type="evidence" value="ECO:0007669"/>
    <property type="project" value="InterPro"/>
</dbReference>
<keyword evidence="6" id="KW-1185">Reference proteome</keyword>
<evidence type="ECO:0000256" key="1">
    <source>
        <dbReference type="ARBA" id="ARBA00001947"/>
    </source>
</evidence>
<dbReference type="InterPro" id="IPR038071">
    <property type="entry name" value="UROD/MetE-like_sf"/>
</dbReference>
<sequence length="367" mass="40787">MILHPLSTQIVGSYAKPQWLARHQKMRALDGSWWRPEPEVLQEAKRDAVRLAIYEQERAGIDIVTDGEAQRAAWDRDFFGALSGVDIEHTEVAVVAAEEHHHHHRDETGWEEYSEIGRVKPIVTGPLQFQRSVATNEVLFAKSVARQPLKVAMAGPLSLSQQLVDRHYGDEEALILALAAALNMEMRALQAAGADILQIDEGSWHFDVDLARRVGQRAIARMVEGITVPTIVHVCYGYSIVYKEKSPSALYPEVLQLLSDCPVTGISLEYEQPSHTPDILSHCGNKHVLIGLLNLGDHEVESADHVASRLRAAFDVVPAERLHPCSDCGMWFLPRDVAYGKIKALVEGTRKARNHVEKTFTNVGALA</sequence>
<dbReference type="GO" id="GO:0003871">
    <property type="term" value="F:5-methyltetrahydropteroyltriglutamate-homocysteine S-methyltransferase activity"/>
    <property type="evidence" value="ECO:0007669"/>
    <property type="project" value="InterPro"/>
</dbReference>
<dbReference type="Proteomes" id="UP000245698">
    <property type="component" value="Unassembled WGS sequence"/>
</dbReference>
<protein>
    <submittedName>
        <fullName evidence="5">Putative Methionine synthase, vitamin-B12 independent</fullName>
    </submittedName>
</protein>
<gene>
    <name evidence="5" type="ORF">BQ8482_130045</name>
</gene>
<evidence type="ECO:0000313" key="5">
    <source>
        <dbReference type="EMBL" id="SJM30146.1"/>
    </source>
</evidence>
<reference evidence="6" key="1">
    <citation type="submission" date="2016-12" db="EMBL/GenBank/DDBJ databases">
        <authorList>
            <person name="Brunel B."/>
        </authorList>
    </citation>
    <scope>NUCLEOTIDE SEQUENCE [LARGE SCALE GENOMIC DNA]</scope>
</reference>
<evidence type="ECO:0000313" key="6">
    <source>
        <dbReference type="Proteomes" id="UP000245698"/>
    </source>
</evidence>